<keyword evidence="4" id="KW-1185">Reference proteome</keyword>
<proteinExistence type="predicted"/>
<feature type="compositionally biased region" description="Basic and acidic residues" evidence="1">
    <location>
        <begin position="38"/>
        <end position="48"/>
    </location>
</feature>
<organism evidence="3 4">
    <name type="scientific">Nocardioides hankookensis</name>
    <dbReference type="NCBI Taxonomy" id="443157"/>
    <lineage>
        <taxon>Bacteria</taxon>
        <taxon>Bacillati</taxon>
        <taxon>Actinomycetota</taxon>
        <taxon>Actinomycetes</taxon>
        <taxon>Propionibacteriales</taxon>
        <taxon>Nocardioidaceae</taxon>
        <taxon>Nocardioides</taxon>
    </lineage>
</organism>
<evidence type="ECO:0000256" key="1">
    <source>
        <dbReference type="SAM" id="MobiDB-lite"/>
    </source>
</evidence>
<evidence type="ECO:0000313" key="4">
    <source>
        <dbReference type="Proteomes" id="UP001596135"/>
    </source>
</evidence>
<dbReference type="EMBL" id="JBHSRJ010000001">
    <property type="protein sequence ID" value="MFC6041668.1"/>
    <property type="molecule type" value="Genomic_DNA"/>
</dbReference>
<dbReference type="Proteomes" id="UP001596135">
    <property type="component" value="Unassembled WGS sequence"/>
</dbReference>
<sequence length="117" mass="12443">MHPTNAPFDLGRLGSEHLDALRVLLNEPLRDSPATEQDASHRQDPERAPDMSWSQFAKALMLAAPRAAIVCALVLLLTVLAYLSALLGWACGVDLGLPWPPGLPGLVTVPATCRGAP</sequence>
<evidence type="ECO:0008006" key="5">
    <source>
        <dbReference type="Google" id="ProtNLM"/>
    </source>
</evidence>
<evidence type="ECO:0000313" key="3">
    <source>
        <dbReference type="EMBL" id="MFC6041668.1"/>
    </source>
</evidence>
<name>A0ABW1LDA4_9ACTN</name>
<feature type="transmembrane region" description="Helical" evidence="2">
    <location>
        <begin position="67"/>
        <end position="90"/>
    </location>
</feature>
<gene>
    <name evidence="3" type="ORF">ACFPYL_01195</name>
</gene>
<keyword evidence="2" id="KW-0812">Transmembrane</keyword>
<feature type="region of interest" description="Disordered" evidence="1">
    <location>
        <begin position="28"/>
        <end position="48"/>
    </location>
</feature>
<evidence type="ECO:0000256" key="2">
    <source>
        <dbReference type="SAM" id="Phobius"/>
    </source>
</evidence>
<accession>A0ABW1LDA4</accession>
<keyword evidence="2" id="KW-1133">Transmembrane helix</keyword>
<protein>
    <recommendedName>
        <fullName evidence="5">DUF3040 domain-containing protein</fullName>
    </recommendedName>
</protein>
<dbReference type="RefSeq" id="WP_379149514.1">
    <property type="nucleotide sequence ID" value="NZ_JBHSRJ010000001.1"/>
</dbReference>
<reference evidence="4" key="1">
    <citation type="journal article" date="2019" name="Int. J. Syst. Evol. Microbiol.">
        <title>The Global Catalogue of Microorganisms (GCM) 10K type strain sequencing project: providing services to taxonomists for standard genome sequencing and annotation.</title>
        <authorList>
            <consortium name="The Broad Institute Genomics Platform"/>
            <consortium name="The Broad Institute Genome Sequencing Center for Infectious Disease"/>
            <person name="Wu L."/>
            <person name="Ma J."/>
        </authorList>
    </citation>
    <scope>NUCLEOTIDE SEQUENCE [LARGE SCALE GENOMIC DNA]</scope>
    <source>
        <strain evidence="4">CCUG 54522</strain>
    </source>
</reference>
<keyword evidence="2" id="KW-0472">Membrane</keyword>
<comment type="caution">
    <text evidence="3">The sequence shown here is derived from an EMBL/GenBank/DDBJ whole genome shotgun (WGS) entry which is preliminary data.</text>
</comment>